<dbReference type="Pfam" id="PF00271">
    <property type="entry name" value="Helicase_C"/>
    <property type="match status" value="1"/>
</dbReference>
<evidence type="ECO:0000259" key="1">
    <source>
        <dbReference type="PROSITE" id="PS51192"/>
    </source>
</evidence>
<keyword evidence="4" id="KW-1185">Reference proteome</keyword>
<gene>
    <name evidence="3" type="ORF">CFK37_09055</name>
</gene>
<dbReference type="GO" id="GO:0016787">
    <property type="term" value="F:hydrolase activity"/>
    <property type="evidence" value="ECO:0007669"/>
    <property type="project" value="InterPro"/>
</dbReference>
<evidence type="ECO:0000313" key="3">
    <source>
        <dbReference type="EMBL" id="ASK62296.1"/>
    </source>
</evidence>
<keyword evidence="3" id="KW-0540">Nuclease</keyword>
<protein>
    <submittedName>
        <fullName evidence="3">Restriction endonuclease subunit R</fullName>
    </submittedName>
</protein>
<dbReference type="SMART" id="SM00487">
    <property type="entry name" value="DEXDc"/>
    <property type="match status" value="1"/>
</dbReference>
<dbReference type="Pfam" id="PF04851">
    <property type="entry name" value="ResIII"/>
    <property type="match status" value="1"/>
</dbReference>
<dbReference type="PANTHER" id="PTHR47396">
    <property type="entry name" value="TYPE I RESTRICTION ENZYME ECOKI R PROTEIN"/>
    <property type="match status" value="1"/>
</dbReference>
<dbReference type="PROSITE" id="PS51194">
    <property type="entry name" value="HELICASE_CTER"/>
    <property type="match status" value="1"/>
</dbReference>
<dbReference type="InterPro" id="IPR027417">
    <property type="entry name" value="P-loop_NTPase"/>
</dbReference>
<dbReference type="OrthoDB" id="9802848at2"/>
<keyword evidence="3" id="KW-0255">Endonuclease</keyword>
<proteinExistence type="predicted"/>
<evidence type="ECO:0000313" key="4">
    <source>
        <dbReference type="Proteomes" id="UP000198312"/>
    </source>
</evidence>
<dbReference type="GO" id="GO:0004519">
    <property type="term" value="F:endonuclease activity"/>
    <property type="evidence" value="ECO:0007669"/>
    <property type="project" value="UniProtKB-KW"/>
</dbReference>
<dbReference type="Proteomes" id="UP000198312">
    <property type="component" value="Chromosome"/>
</dbReference>
<organism evidence="3 4">
    <name type="scientific">Virgibacillus phasianinus</name>
    <dbReference type="NCBI Taxonomy" id="2017483"/>
    <lineage>
        <taxon>Bacteria</taxon>
        <taxon>Bacillati</taxon>
        <taxon>Bacillota</taxon>
        <taxon>Bacilli</taxon>
        <taxon>Bacillales</taxon>
        <taxon>Bacillaceae</taxon>
        <taxon>Virgibacillus</taxon>
    </lineage>
</organism>
<dbReference type="GO" id="GO:0005829">
    <property type="term" value="C:cytosol"/>
    <property type="evidence" value="ECO:0007669"/>
    <property type="project" value="TreeGrafter"/>
</dbReference>
<dbReference type="InterPro" id="IPR050742">
    <property type="entry name" value="Helicase_Restrict-Modif_Enz"/>
</dbReference>
<dbReference type="PROSITE" id="PS51192">
    <property type="entry name" value="HELICASE_ATP_BIND_1"/>
    <property type="match status" value="1"/>
</dbReference>
<reference evidence="3 4" key="1">
    <citation type="submission" date="2017-07" db="EMBL/GenBank/DDBJ databases">
        <title>Virgibacillus sp. LM2416.</title>
        <authorList>
            <person name="Tak E.J."/>
            <person name="Bae J.-W."/>
        </authorList>
    </citation>
    <scope>NUCLEOTIDE SEQUENCE [LARGE SCALE GENOMIC DNA]</scope>
    <source>
        <strain evidence="3 4">LM2416</strain>
    </source>
</reference>
<evidence type="ECO:0000259" key="2">
    <source>
        <dbReference type="PROSITE" id="PS51194"/>
    </source>
</evidence>
<dbReference type="PANTHER" id="PTHR47396:SF1">
    <property type="entry name" value="ATP-DEPENDENT HELICASE IRC3-RELATED"/>
    <property type="match status" value="1"/>
</dbReference>
<dbReference type="InterPro" id="IPR006935">
    <property type="entry name" value="Helicase/UvrB_N"/>
</dbReference>
<dbReference type="SUPFAM" id="SSF52540">
    <property type="entry name" value="P-loop containing nucleoside triphosphate hydrolases"/>
    <property type="match status" value="1"/>
</dbReference>
<accession>A0A220U2Z0</accession>
<dbReference type="KEGG" id="vil:CFK37_09055"/>
<dbReference type="InterPro" id="IPR001650">
    <property type="entry name" value="Helicase_C-like"/>
</dbReference>
<dbReference type="InterPro" id="IPR014001">
    <property type="entry name" value="Helicase_ATP-bd"/>
</dbReference>
<dbReference type="CDD" id="cd17926">
    <property type="entry name" value="DEXHc_RE"/>
    <property type="match status" value="1"/>
</dbReference>
<dbReference type="AlphaFoldDB" id="A0A220U2Z0"/>
<dbReference type="GO" id="GO:0003677">
    <property type="term" value="F:DNA binding"/>
    <property type="evidence" value="ECO:0007669"/>
    <property type="project" value="InterPro"/>
</dbReference>
<feature type="domain" description="Helicase ATP-binding" evidence="1">
    <location>
        <begin position="69"/>
        <end position="240"/>
    </location>
</feature>
<feature type="domain" description="Helicase C-terminal" evidence="2">
    <location>
        <begin position="269"/>
        <end position="428"/>
    </location>
</feature>
<keyword evidence="3" id="KW-0378">Hydrolase</keyword>
<dbReference type="Gene3D" id="3.40.50.300">
    <property type="entry name" value="P-loop containing nucleotide triphosphate hydrolases"/>
    <property type="match status" value="2"/>
</dbReference>
<dbReference type="EMBL" id="CP022315">
    <property type="protein sequence ID" value="ASK62296.1"/>
    <property type="molecule type" value="Genomic_DNA"/>
</dbReference>
<dbReference type="GO" id="GO:0005524">
    <property type="term" value="F:ATP binding"/>
    <property type="evidence" value="ECO:0007669"/>
    <property type="project" value="InterPro"/>
</dbReference>
<sequence length="1009" mass="115344">MLSWGISVMEKIKIKKNVFTYNVDENNKLVKPVDVFKSWIQGYQEKRSRAEEEEGLRFPQYGALNAIRAHWTISNETATIVMPTGTGKTETMFATILSERLKTTLIVVPSNLLRKQIYENVQHFGIFPRIGMVDPSILMPNTTILASIPSNIDELKELVENSNVIVSTMSLLAKFEGSYKEHLSTICDTLIIDEAHHIAASTWSNFKEYFREKKILQFTATPYRDDGKRIAGKLIYNYPLALAQDQGYFKNIEYYPVEEFDELKGDIAIAKRAVEILKKDMDKGNKHIILARAGNRDRAKFLFDNIYSKYYSEFNPVLVISGQPKSVNTSSMKKLREYKCQIVVCVDMFGEGVDIPSLKIAAVHDKYKTLPITLQFIGRFARSKENLGDAKLITNIANDDLKNQMAELFQQDSDWNKLLSVVSTEKIAEEINIHTLLESLDNKDISDIDIYQLQMKISTRMFNYSKSEWLNENWTKVLDPDNAMCYYSKSEKLMVLVEKVESTVAWSTQKAITELDWNLFVIYYDTVNNIIHVNETDQGKGNRLIEAMFPESNRIQGDVIFRILDGVNRLMIGTLGLRNELPGKVSYRMFAGTDVAEGVSNAIRGTSTKSNLFGNGFNGNGKISIGCSYRGKVWSRWIESINYWKNWCNHMSKKVRDNNINPVDILEGSLRGIMVSSFPKGILYKAELANDAELENSPRKGFIVEKSDKIVPLSDCELNINNEKSDNEKLILTLEIQGRKIEFQYSLTEDYFKITKISKTEIFYVSGKTKITAQEYFMNEPPRVWIMGEGKIYSLESNIQVELYGPTSGKFGGKQIFPIDWEQLNVNIKKESQGRHKDSTSIQYSMINHVLQKDDYQIIFDDDGSGEVADIVAIKETNEMIEFDFFHCKYSSKEIPGARTKDLYEVCGQTEKSLRWANDYVSLVERLMYRENRYLAKTGTDSRIEKGSLNDLNTIKNKLKAGKKARINMNIVQPGVQSKIISDEMNIILLACESFLRDTYGSNVVLYCS</sequence>
<dbReference type="SMART" id="SM00490">
    <property type="entry name" value="HELICc"/>
    <property type="match status" value="1"/>
</dbReference>
<name>A0A220U2Z0_9BACI</name>